<gene>
    <name evidence="5" type="ordered locus">Rmar_2527</name>
</gene>
<dbReference type="GO" id="GO:0006281">
    <property type="term" value="P:DNA repair"/>
    <property type="evidence" value="ECO:0007669"/>
    <property type="project" value="UniProtKB-KW"/>
</dbReference>
<dbReference type="EMBL" id="CP001807">
    <property type="protein sequence ID" value="ACY49403.1"/>
    <property type="molecule type" value="Genomic_DNA"/>
</dbReference>
<keyword evidence="3" id="KW-0234">DNA repair</keyword>
<protein>
    <submittedName>
        <fullName evidence="5">Rad52/22 double-strand break repair protein</fullName>
    </submittedName>
</protein>
<sequence>MNNRIDLKRLQAPFAPEDIEWKPIAISKQAGKALVAPYVTNRAIMDRLDEVCGPENWRNEFRPGPGGGVLCGISIRIGDEWITKWDGAENTDIEPVKGGLSSAMRRAAVQWGIGRYLYRLPNQWVRIDERGRLLETPRLPETPETAPENRPTPARRTRPVPPRAATSRAG</sequence>
<dbReference type="OrthoDB" id="9805874at2"/>
<feature type="region of interest" description="Disordered" evidence="4">
    <location>
        <begin position="136"/>
        <end position="170"/>
    </location>
</feature>
<dbReference type="Proteomes" id="UP000002221">
    <property type="component" value="Chromosome"/>
</dbReference>
<dbReference type="InterPro" id="IPR041247">
    <property type="entry name" value="Rad52_fam"/>
</dbReference>
<dbReference type="KEGG" id="rmr:Rmar_2527"/>
<dbReference type="HOGENOM" id="CLU_113751_1_0_10"/>
<dbReference type="eggNOG" id="COG4712">
    <property type="taxonomic scope" value="Bacteria"/>
</dbReference>
<evidence type="ECO:0000256" key="4">
    <source>
        <dbReference type="SAM" id="MobiDB-lite"/>
    </source>
</evidence>
<evidence type="ECO:0000256" key="2">
    <source>
        <dbReference type="ARBA" id="ARBA00022763"/>
    </source>
</evidence>
<accession>D0MFE7</accession>
<evidence type="ECO:0000256" key="3">
    <source>
        <dbReference type="ARBA" id="ARBA00023204"/>
    </source>
</evidence>
<dbReference type="AlphaFoldDB" id="D0MFE7"/>
<comment type="similarity">
    <text evidence="1">Belongs to the RAD52 family.</text>
</comment>
<proteinExistence type="inferred from homology"/>
<evidence type="ECO:0000256" key="1">
    <source>
        <dbReference type="ARBA" id="ARBA00006638"/>
    </source>
</evidence>
<keyword evidence="6" id="KW-1185">Reference proteome</keyword>
<evidence type="ECO:0000313" key="6">
    <source>
        <dbReference type="Proteomes" id="UP000002221"/>
    </source>
</evidence>
<evidence type="ECO:0000313" key="5">
    <source>
        <dbReference type="EMBL" id="ACY49403.1"/>
    </source>
</evidence>
<name>D0MFE7_RHOM4</name>
<reference evidence="5 6" key="1">
    <citation type="journal article" date="2009" name="Stand. Genomic Sci.">
        <title>Complete genome sequence of Rhodothermus marinus type strain (R-10).</title>
        <authorList>
            <person name="Nolan M."/>
            <person name="Tindall B.J."/>
            <person name="Pomrenke H."/>
            <person name="Lapidus A."/>
            <person name="Copeland A."/>
            <person name="Glavina Del Rio T."/>
            <person name="Lucas S."/>
            <person name="Chen F."/>
            <person name="Tice H."/>
            <person name="Cheng J.F."/>
            <person name="Saunders E."/>
            <person name="Han C."/>
            <person name="Bruce D."/>
            <person name="Goodwin L."/>
            <person name="Chain P."/>
            <person name="Pitluck S."/>
            <person name="Ovchinikova G."/>
            <person name="Pati A."/>
            <person name="Ivanova N."/>
            <person name="Mavromatis K."/>
            <person name="Chen A."/>
            <person name="Palaniappan K."/>
            <person name="Land M."/>
            <person name="Hauser L."/>
            <person name="Chang Y.J."/>
            <person name="Jeffries C.D."/>
            <person name="Brettin T."/>
            <person name="Goker M."/>
            <person name="Bristow J."/>
            <person name="Eisen J.A."/>
            <person name="Markowitz V."/>
            <person name="Hugenholtz P."/>
            <person name="Kyrpides N.C."/>
            <person name="Klenk H.P."/>
            <person name="Detter J.C."/>
        </authorList>
    </citation>
    <scope>NUCLEOTIDE SEQUENCE [LARGE SCALE GENOMIC DNA]</scope>
    <source>
        <strain evidence="6">ATCC 43812 / DSM 4252 / R-10</strain>
    </source>
</reference>
<organism evidence="5 6">
    <name type="scientific">Rhodothermus marinus (strain ATCC 43812 / DSM 4252 / R-10)</name>
    <name type="common">Rhodothermus obamensis</name>
    <dbReference type="NCBI Taxonomy" id="518766"/>
    <lineage>
        <taxon>Bacteria</taxon>
        <taxon>Pseudomonadati</taxon>
        <taxon>Rhodothermota</taxon>
        <taxon>Rhodothermia</taxon>
        <taxon>Rhodothermales</taxon>
        <taxon>Rhodothermaceae</taxon>
        <taxon>Rhodothermus</taxon>
    </lineage>
</organism>
<dbReference type="STRING" id="518766.Rmar_2527"/>
<keyword evidence="2" id="KW-0227">DNA damage</keyword>
<dbReference type="Pfam" id="PF04098">
    <property type="entry name" value="Rad52_Rad22"/>
    <property type="match status" value="2"/>
</dbReference>
<dbReference type="RefSeq" id="WP_012845013.1">
    <property type="nucleotide sequence ID" value="NC_013501.1"/>
</dbReference>